<dbReference type="EMBL" id="JBHSGN010000008">
    <property type="protein sequence ID" value="MFC4672334.1"/>
    <property type="molecule type" value="Genomic_DNA"/>
</dbReference>
<keyword evidence="2" id="KW-1185">Reference proteome</keyword>
<comment type="caution">
    <text evidence="1">The sequence shown here is derived from an EMBL/GenBank/DDBJ whole genome shotgun (WGS) entry which is preliminary data.</text>
</comment>
<dbReference type="Gene3D" id="2.60.120.260">
    <property type="entry name" value="Galactose-binding domain-like"/>
    <property type="match status" value="2"/>
</dbReference>
<accession>A0ABV9KQQ5</accession>
<organism evidence="1 2">
    <name type="scientific">Dysgonomonas termitidis</name>
    <dbReference type="NCBI Taxonomy" id="1516126"/>
    <lineage>
        <taxon>Bacteria</taxon>
        <taxon>Pseudomonadati</taxon>
        <taxon>Bacteroidota</taxon>
        <taxon>Bacteroidia</taxon>
        <taxon>Bacteroidales</taxon>
        <taxon>Dysgonomonadaceae</taxon>
        <taxon>Dysgonomonas</taxon>
    </lineage>
</organism>
<evidence type="ECO:0008006" key="3">
    <source>
        <dbReference type="Google" id="ProtNLM"/>
    </source>
</evidence>
<dbReference type="SUPFAM" id="SSF49785">
    <property type="entry name" value="Galactose-binding domain-like"/>
    <property type="match status" value="1"/>
</dbReference>
<dbReference type="Proteomes" id="UP001596023">
    <property type="component" value="Unassembled WGS sequence"/>
</dbReference>
<dbReference type="RefSeq" id="WP_379993510.1">
    <property type="nucleotide sequence ID" value="NZ_JBHSGN010000008.1"/>
</dbReference>
<reference evidence="2" key="1">
    <citation type="journal article" date="2019" name="Int. J. Syst. Evol. Microbiol.">
        <title>The Global Catalogue of Microorganisms (GCM) 10K type strain sequencing project: providing services to taxonomists for standard genome sequencing and annotation.</title>
        <authorList>
            <consortium name="The Broad Institute Genomics Platform"/>
            <consortium name="The Broad Institute Genome Sequencing Center for Infectious Disease"/>
            <person name="Wu L."/>
            <person name="Ma J."/>
        </authorList>
    </citation>
    <scope>NUCLEOTIDE SEQUENCE [LARGE SCALE GENOMIC DNA]</scope>
    <source>
        <strain evidence="2">CCUG 66188</strain>
    </source>
</reference>
<evidence type="ECO:0000313" key="2">
    <source>
        <dbReference type="Proteomes" id="UP001596023"/>
    </source>
</evidence>
<gene>
    <name evidence="1" type="ORF">ACFO6W_01365</name>
</gene>
<proteinExistence type="predicted"/>
<protein>
    <recommendedName>
        <fullName evidence="3">CBM-cenC domain-containing protein</fullName>
    </recommendedName>
</protein>
<name>A0ABV9KQQ5_9BACT</name>
<sequence length="1807" mass="190010">MARQLIARGQVNIQTLNDAYTINQSVSSYVFAAASNGTVLNAVTIVSAIKVMKGDTDFTAFTIGSISKPAGFSAVTINNTDKTITYTVAANTANLPDNGIVTIPLTIAGITYSLSFAWSKAKAGAAGKDGTDANLLDWVADWNTNKTVIGANSVITPKIFAGVKNANGTLTGLALGRFALSTLNASGQVATETIDGLHGFRDGKKTFSIDTTGTVLLGNGNQSVKYNSATGKIEFGSDVSLNWIGATYIDKDGVFTGTLSANTVNAVKINATQITAGTIDVARLNVDALKVSLITAANIDALTLNVTKGKIGGWSIDTDSIFRGTKNNTSGAYTGASGAVTIGSNGIRGFKWRLESTGAGAIAGGNITWDASGNVIFGSSVSLSWTNAADSALASAKSYADTKKTEAISAAAVDAAGKVNAVGIGGRNLIPLAKIGGTADTGKFGDNTGRYKEISSAQWRIQNFTQPEAGYYSVSFWAKADVAGKLGFDICDQNSKTADLTTAWTLVKFENLYVTSYLASPYYGFIDLYNASGSTIATLYISNFKVEYGTKCTSYTPAPEDTDSIINTVKSVADKNLAALGGTSYPRLTQISATGIYTGTVNASQITAGTIDAARINTDALKSTLITAANIDALTLNVTKGKIGGWTIGSDTVTAGSIGSVGAVPIQLRNSTTGSGSIYNGGIKLYGLSMLWYQNQNAGHLVFGQVAASGTGIKTSFYGIQMMAWDNTEYFCLSANTALSGSKEVYNRIAGWAFDNAKIWKNNVSLGSDGSITNGTKWKLNNDGSGQVASGNISWDATGNITFGSSVSLNWTNAANTALASAKTYADTKKTEAINTAATDASNKVNAVQVGGRNLLLNSGFQLGTANWSLTTNVSYDNTVKYNGNFCIKSIQSGLTADSWRGPSSVNQKYPVTEGEKYVASVYTMSDDISAFDNYATMEVDLVDAGGTRKIHASARIVPTKNNDWQRFSIPFAVPAGYVSVYIWVYVTRNGRMWINSPQLEKGNKLTDWTPAPEDVTARMTKIDANGIYTGTLTAAQVNAVSIDASSIKAGTLSADRIAAGSINAAKLDAASIKSSIINTDYINGLTCTFVRGKIGGWTIGADTITIGSIGTAGATPIQLRSLSTGSGYVYSGQYKPYGLTMTWHQSSNAGHFVFGQVMSAGNAVKTDFIGIQMMSWDHLEYFCLSANYMKSGGKEIYNRIAGWAFDNDTLYRGTRNNTSGAYTDASGAISIGSNGIRGYKWRLESNGSGAVAGGNIAWDASGNVTFGSSVSLNWTNAANTALASAKTYADTKKTEAISAAATDATTKSDAARELAQAMAFGRMLYRDPTFYNGNNGMNVYNNSNNGTVTITRTSDTNAPNDSKQALVIKNTGTSSPNCGGFYWGTATSYRKVFITRIIAKIPAGRNISYHSNSIGTGGVQKWLTPVAGTGDWCEYICKVSCGTDSFSGTHYFAVTGAVGTGDAPVEWRVAYATVFDITSTEKYTTTIDAGGIYTGTVKAGQVLVDSALVVGGSTYNGSISVRDASNAVKVTLDRNGINAVGGTIAGWTISSNQISRNSVILGSDGSITNGTKWKLMNDGSGQVADGNVSWTAAGAVSVTGTINATAGTIGGFVISGNRLTNSAGDSCIYFDNLNGASYVRINESSSYLVSLRADSAKTAINIQTYASGARGISIIANAGSTYAIESYGPHQFGQRSGENWNAPGVLFSALVKRTSTLYQQWGNGLTVTSFERTGTGYFVCKHNLGHTQYIVVTSPYWDHSSNGHSNSYVRVEYINAYDFVLRVVNADNGSQVDTNFTFAVIGRNKW</sequence>
<dbReference type="InterPro" id="IPR008979">
    <property type="entry name" value="Galactose-bd-like_sf"/>
</dbReference>
<evidence type="ECO:0000313" key="1">
    <source>
        <dbReference type="EMBL" id="MFC4672334.1"/>
    </source>
</evidence>